<reference evidence="1" key="1">
    <citation type="submission" date="2018-05" db="EMBL/GenBank/DDBJ databases">
        <authorList>
            <person name="Lanie J.A."/>
            <person name="Ng W.-L."/>
            <person name="Kazmierczak K.M."/>
            <person name="Andrzejewski T.M."/>
            <person name="Davidsen T.M."/>
            <person name="Wayne K.J."/>
            <person name="Tettelin H."/>
            <person name="Glass J.I."/>
            <person name="Rusch D."/>
            <person name="Podicherti R."/>
            <person name="Tsui H.-C.T."/>
            <person name="Winkler M.E."/>
        </authorList>
    </citation>
    <scope>NUCLEOTIDE SEQUENCE</scope>
</reference>
<name>A0A383BAN4_9ZZZZ</name>
<gene>
    <name evidence="1" type="ORF">METZ01_LOCUS469755</name>
</gene>
<evidence type="ECO:0000313" key="1">
    <source>
        <dbReference type="EMBL" id="SVE16901.1"/>
    </source>
</evidence>
<proteinExistence type="predicted"/>
<accession>A0A383BAN4</accession>
<sequence>MSNLAKIFFCSLLIVFSTIFASEISCNFISYAKAGFKEKHREP</sequence>
<dbReference type="EMBL" id="UINC01198786">
    <property type="protein sequence ID" value="SVE16901.1"/>
    <property type="molecule type" value="Genomic_DNA"/>
</dbReference>
<dbReference type="AlphaFoldDB" id="A0A383BAN4"/>
<feature type="non-terminal residue" evidence="1">
    <location>
        <position position="43"/>
    </location>
</feature>
<protein>
    <submittedName>
        <fullName evidence="1">Uncharacterized protein</fullName>
    </submittedName>
</protein>
<organism evidence="1">
    <name type="scientific">marine metagenome</name>
    <dbReference type="NCBI Taxonomy" id="408172"/>
    <lineage>
        <taxon>unclassified sequences</taxon>
        <taxon>metagenomes</taxon>
        <taxon>ecological metagenomes</taxon>
    </lineage>
</organism>